<reference evidence="2 3" key="1">
    <citation type="journal article" date="2021" name="Sci. Rep.">
        <title>Chromosome anchoring in Senegalese sole (Solea senegalensis) reveals sex-associated markers and genome rearrangements in flatfish.</title>
        <authorList>
            <person name="Guerrero-Cozar I."/>
            <person name="Gomez-Garrido J."/>
            <person name="Berbel C."/>
            <person name="Martinez-Blanch J.F."/>
            <person name="Alioto T."/>
            <person name="Claros M.G."/>
            <person name="Gagnaire P.A."/>
            <person name="Manchado M."/>
        </authorList>
    </citation>
    <scope>NUCLEOTIDE SEQUENCE [LARGE SCALE GENOMIC DNA]</scope>
    <source>
        <strain evidence="2">Sse05_10M</strain>
    </source>
</reference>
<dbReference type="GO" id="GO:0005829">
    <property type="term" value="C:cytosol"/>
    <property type="evidence" value="ECO:0007669"/>
    <property type="project" value="TreeGrafter"/>
</dbReference>
<dbReference type="PROSITE" id="PS00973">
    <property type="entry name" value="USP_2"/>
    <property type="match status" value="1"/>
</dbReference>
<dbReference type="EMBL" id="JAGKHQ010000015">
    <property type="protein sequence ID" value="KAG7496293.1"/>
    <property type="molecule type" value="Genomic_DNA"/>
</dbReference>
<dbReference type="Pfam" id="PF00443">
    <property type="entry name" value="UCH"/>
    <property type="match status" value="1"/>
</dbReference>
<dbReference type="Proteomes" id="UP000693946">
    <property type="component" value="Linkage Group LG3"/>
</dbReference>
<dbReference type="PROSITE" id="PS50235">
    <property type="entry name" value="USP_3"/>
    <property type="match status" value="1"/>
</dbReference>
<dbReference type="InterPro" id="IPR001394">
    <property type="entry name" value="Peptidase_C19_UCH"/>
</dbReference>
<dbReference type="PANTHER" id="PTHR24006">
    <property type="entry name" value="UBIQUITIN CARBOXYL-TERMINAL HYDROLASE"/>
    <property type="match status" value="1"/>
</dbReference>
<evidence type="ECO:0000313" key="3">
    <source>
        <dbReference type="Proteomes" id="UP000693946"/>
    </source>
</evidence>
<proteinExistence type="predicted"/>
<gene>
    <name evidence="2" type="ORF">JOB18_016328</name>
</gene>
<organism evidence="2 3">
    <name type="scientific">Solea senegalensis</name>
    <name type="common">Senegalese sole</name>
    <dbReference type="NCBI Taxonomy" id="28829"/>
    <lineage>
        <taxon>Eukaryota</taxon>
        <taxon>Metazoa</taxon>
        <taxon>Chordata</taxon>
        <taxon>Craniata</taxon>
        <taxon>Vertebrata</taxon>
        <taxon>Euteleostomi</taxon>
        <taxon>Actinopterygii</taxon>
        <taxon>Neopterygii</taxon>
        <taxon>Teleostei</taxon>
        <taxon>Neoteleostei</taxon>
        <taxon>Acanthomorphata</taxon>
        <taxon>Carangaria</taxon>
        <taxon>Pleuronectiformes</taxon>
        <taxon>Pleuronectoidei</taxon>
        <taxon>Soleidae</taxon>
        <taxon>Solea</taxon>
    </lineage>
</organism>
<protein>
    <submittedName>
        <fullName evidence="2">Ubl carboxyl-terminal hydrolase 18-like</fullName>
    </submittedName>
</protein>
<keyword evidence="2" id="KW-0378">Hydrolase</keyword>
<keyword evidence="3" id="KW-1185">Reference proteome</keyword>
<dbReference type="InterPro" id="IPR050164">
    <property type="entry name" value="Peptidase_C19"/>
</dbReference>
<dbReference type="GO" id="GO:0016579">
    <property type="term" value="P:protein deubiquitination"/>
    <property type="evidence" value="ECO:0007669"/>
    <property type="project" value="InterPro"/>
</dbReference>
<dbReference type="InterPro" id="IPR018200">
    <property type="entry name" value="USP_CS"/>
</dbReference>
<dbReference type="PANTHER" id="PTHR24006:SF796">
    <property type="entry name" value="UBL CARBOXYL-TERMINAL HYDROLASE 18-RELATED"/>
    <property type="match status" value="1"/>
</dbReference>
<dbReference type="FunFam" id="3.90.70.10:FF:000167">
    <property type="entry name" value="Ubiquitin specific peptidase 18"/>
    <property type="match status" value="1"/>
</dbReference>
<feature type="domain" description="USP" evidence="1">
    <location>
        <begin position="20"/>
        <end position="326"/>
    </location>
</feature>
<dbReference type="GO" id="GO:0004843">
    <property type="term" value="F:cysteine-type deubiquitinase activity"/>
    <property type="evidence" value="ECO:0007669"/>
    <property type="project" value="InterPro"/>
</dbReference>
<comment type="caution">
    <text evidence="2">The sequence shown here is derived from an EMBL/GenBank/DDBJ whole genome shotgun (WGS) entry which is preliminary data.</text>
</comment>
<evidence type="ECO:0000313" key="2">
    <source>
        <dbReference type="EMBL" id="KAG7496293.1"/>
    </source>
</evidence>
<dbReference type="CDD" id="cd02257">
    <property type="entry name" value="Peptidase_C19"/>
    <property type="match status" value="1"/>
</dbReference>
<evidence type="ECO:0000259" key="1">
    <source>
        <dbReference type="PROSITE" id="PS50235"/>
    </source>
</evidence>
<dbReference type="AlphaFoldDB" id="A0AAV6QTK9"/>
<sequence>MFVLRDFLRRDGSHAGLTMRGLRNYRLSCCVNTLLQTLSATWELSDLLQQWNTAGVRSASLNVPLQLKTLLLAMASDVPQQVSHRDFLHCLDRNAVSLNVQHDADEVFLSILNSMYQQMDDRELALEIQDLYKVSVETHLQCLECTSVQTRSSYLLSLPLRVKEDHNRLEDCISSFLEVHELRDINSCFCARCETKTPSKQCVKLLSLPRIVCMHLKRFRNRHGYARKLNCLVTFPETLDFCEMAKDGFSADFAQSECTYTLYAVVVHCGDATFGHYTAFVRDRVNQGWYHADDSHVERSSWADVQRTYGNAVYSGTAYMLMYRRDERQQPQLSG</sequence>
<dbReference type="InterPro" id="IPR028889">
    <property type="entry name" value="USP"/>
</dbReference>
<dbReference type="GO" id="GO:0005634">
    <property type="term" value="C:nucleus"/>
    <property type="evidence" value="ECO:0007669"/>
    <property type="project" value="TreeGrafter"/>
</dbReference>
<accession>A0AAV6QTK9</accession>
<name>A0AAV6QTK9_SOLSE</name>